<dbReference type="CDD" id="cd07792">
    <property type="entry name" value="ASKHA_NBD_FGGY_GK1-3-like"/>
    <property type="match status" value="1"/>
</dbReference>
<dbReference type="NCBIfam" id="TIGR01311">
    <property type="entry name" value="glycerol_kin"/>
    <property type="match status" value="1"/>
</dbReference>
<dbReference type="Pfam" id="PF00370">
    <property type="entry name" value="FGGY_N"/>
    <property type="match status" value="1"/>
</dbReference>
<evidence type="ECO:0000256" key="2">
    <source>
        <dbReference type="ARBA" id="ARBA00009156"/>
    </source>
</evidence>
<dbReference type="GO" id="GO:0006641">
    <property type="term" value="P:triglyceride metabolic process"/>
    <property type="evidence" value="ECO:0007669"/>
    <property type="project" value="TreeGrafter"/>
</dbReference>
<evidence type="ECO:0000256" key="5">
    <source>
        <dbReference type="ARBA" id="ARBA00022741"/>
    </source>
</evidence>
<dbReference type="Proteomes" id="UP000887540">
    <property type="component" value="Unplaced"/>
</dbReference>
<evidence type="ECO:0000313" key="14">
    <source>
        <dbReference type="Proteomes" id="UP000887540"/>
    </source>
</evidence>
<dbReference type="GO" id="GO:0006071">
    <property type="term" value="P:glycerol metabolic process"/>
    <property type="evidence" value="ECO:0007669"/>
    <property type="project" value="UniProtKB-KW"/>
</dbReference>
<keyword evidence="4" id="KW-0808">Transferase</keyword>
<dbReference type="PANTHER" id="PTHR10196:SF69">
    <property type="entry name" value="GLYCEROL KINASE"/>
    <property type="match status" value="1"/>
</dbReference>
<keyword evidence="7" id="KW-0319">Glycerol metabolism</keyword>
<dbReference type="GO" id="GO:0005739">
    <property type="term" value="C:mitochondrion"/>
    <property type="evidence" value="ECO:0007669"/>
    <property type="project" value="TreeGrafter"/>
</dbReference>
<dbReference type="InterPro" id="IPR005999">
    <property type="entry name" value="Glycerol_kin"/>
</dbReference>
<feature type="domain" description="Carbohydrate kinase FGGY C-terminal" evidence="13">
    <location>
        <begin position="264"/>
        <end position="454"/>
    </location>
</feature>
<evidence type="ECO:0000259" key="13">
    <source>
        <dbReference type="Pfam" id="PF02782"/>
    </source>
</evidence>
<evidence type="ECO:0000256" key="8">
    <source>
        <dbReference type="ARBA" id="ARBA00022840"/>
    </source>
</evidence>
<evidence type="ECO:0000256" key="4">
    <source>
        <dbReference type="ARBA" id="ARBA00022679"/>
    </source>
</evidence>
<dbReference type="AlphaFoldDB" id="A0A914D4B0"/>
<dbReference type="InterPro" id="IPR018484">
    <property type="entry name" value="FGGY_N"/>
</dbReference>
<evidence type="ECO:0000256" key="7">
    <source>
        <dbReference type="ARBA" id="ARBA00022798"/>
    </source>
</evidence>
<evidence type="ECO:0000259" key="12">
    <source>
        <dbReference type="Pfam" id="PF00370"/>
    </source>
</evidence>
<evidence type="ECO:0000256" key="10">
    <source>
        <dbReference type="ARBA" id="ARBA00052101"/>
    </source>
</evidence>
<evidence type="ECO:0000313" key="15">
    <source>
        <dbReference type="WBParaSite" id="ACRNAN_scaffold1826.g17839.t1"/>
    </source>
</evidence>
<protein>
    <recommendedName>
        <fullName evidence="11">Probable glycerol kinase</fullName>
        <ecNumber evidence="3">2.7.1.30</ecNumber>
    </recommendedName>
    <alternativeName>
        <fullName evidence="9">ATP:glycerol 3-phosphotransferase</fullName>
    </alternativeName>
</protein>
<name>A0A914D4B0_9BILA</name>
<comment type="similarity">
    <text evidence="2">Belongs to the FGGY kinase family.</text>
</comment>
<dbReference type="EC" id="2.7.1.30" evidence="3"/>
<proteinExistence type="inferred from homology"/>
<comment type="catalytic activity">
    <reaction evidence="10">
        <text>glycerol + ATP = sn-glycerol 3-phosphate + ADP + H(+)</text>
        <dbReference type="Rhea" id="RHEA:21644"/>
        <dbReference type="ChEBI" id="CHEBI:15378"/>
        <dbReference type="ChEBI" id="CHEBI:17754"/>
        <dbReference type="ChEBI" id="CHEBI:30616"/>
        <dbReference type="ChEBI" id="CHEBI:57597"/>
        <dbReference type="ChEBI" id="CHEBI:456216"/>
        <dbReference type="EC" id="2.7.1.30"/>
    </reaction>
</comment>
<dbReference type="Gene3D" id="3.30.420.40">
    <property type="match status" value="2"/>
</dbReference>
<keyword evidence="8" id="KW-0067">ATP-binding</keyword>
<dbReference type="PROSITE" id="PS00933">
    <property type="entry name" value="FGGY_KINASES_1"/>
    <property type="match status" value="1"/>
</dbReference>
<dbReference type="WBParaSite" id="ACRNAN_scaffold1826.g17839.t1">
    <property type="protein sequence ID" value="ACRNAN_scaffold1826.g17839.t1"/>
    <property type="gene ID" value="ACRNAN_scaffold1826.g17839"/>
</dbReference>
<evidence type="ECO:0000256" key="6">
    <source>
        <dbReference type="ARBA" id="ARBA00022777"/>
    </source>
</evidence>
<dbReference type="NCBIfam" id="NF000756">
    <property type="entry name" value="PRK00047.1"/>
    <property type="match status" value="1"/>
</dbReference>
<dbReference type="GO" id="GO:0005524">
    <property type="term" value="F:ATP binding"/>
    <property type="evidence" value="ECO:0007669"/>
    <property type="project" value="UniProtKB-KW"/>
</dbReference>
<keyword evidence="5" id="KW-0547">Nucleotide-binding</keyword>
<dbReference type="InterPro" id="IPR000577">
    <property type="entry name" value="Carb_kinase_FGGY"/>
</dbReference>
<keyword evidence="6" id="KW-0418">Kinase</keyword>
<evidence type="ECO:0000256" key="9">
    <source>
        <dbReference type="ARBA" id="ARBA00043149"/>
    </source>
</evidence>
<dbReference type="InterPro" id="IPR043129">
    <property type="entry name" value="ATPase_NBD"/>
</dbReference>
<feature type="domain" description="Carbohydrate kinase FGGY N-terminal" evidence="12">
    <location>
        <begin position="5"/>
        <end position="253"/>
    </location>
</feature>
<dbReference type="PIRSF" id="PIRSF000538">
    <property type="entry name" value="GlpK"/>
    <property type="match status" value="1"/>
</dbReference>
<evidence type="ECO:0000256" key="3">
    <source>
        <dbReference type="ARBA" id="ARBA00012099"/>
    </source>
</evidence>
<organism evidence="14 15">
    <name type="scientific">Acrobeloides nanus</name>
    <dbReference type="NCBI Taxonomy" id="290746"/>
    <lineage>
        <taxon>Eukaryota</taxon>
        <taxon>Metazoa</taxon>
        <taxon>Ecdysozoa</taxon>
        <taxon>Nematoda</taxon>
        <taxon>Chromadorea</taxon>
        <taxon>Rhabditida</taxon>
        <taxon>Tylenchina</taxon>
        <taxon>Cephalobomorpha</taxon>
        <taxon>Cephaloboidea</taxon>
        <taxon>Cephalobidae</taxon>
        <taxon>Acrobeloides</taxon>
    </lineage>
</organism>
<dbReference type="SUPFAM" id="SSF53067">
    <property type="entry name" value="Actin-like ATPase domain"/>
    <property type="match status" value="2"/>
</dbReference>
<keyword evidence="14" id="KW-1185">Reference proteome</keyword>
<dbReference type="Pfam" id="PF02782">
    <property type="entry name" value="FGGY_C"/>
    <property type="match status" value="1"/>
</dbReference>
<evidence type="ECO:0000256" key="1">
    <source>
        <dbReference type="ARBA" id="ARBA00005190"/>
    </source>
</evidence>
<comment type="pathway">
    <text evidence="1">Polyol metabolism; glycerol degradation via glycerol kinase pathway; sn-glycerol 3-phosphate from glycerol: step 1/1.</text>
</comment>
<dbReference type="InterPro" id="IPR042018">
    <property type="entry name" value="GK1-3_metazoan-type"/>
</dbReference>
<accession>A0A914D4B0</accession>
<dbReference type="FunFam" id="3.30.420.40:FF:000177">
    <property type="entry name" value="Glycerol kinase"/>
    <property type="match status" value="1"/>
</dbReference>
<dbReference type="PANTHER" id="PTHR10196">
    <property type="entry name" value="SUGAR KINASE"/>
    <property type="match status" value="1"/>
</dbReference>
<dbReference type="GO" id="GO:0046167">
    <property type="term" value="P:glycerol-3-phosphate biosynthetic process"/>
    <property type="evidence" value="ECO:0007669"/>
    <property type="project" value="TreeGrafter"/>
</dbReference>
<reference evidence="15" key="1">
    <citation type="submission" date="2022-11" db="UniProtKB">
        <authorList>
            <consortium name="WormBaseParasite"/>
        </authorList>
    </citation>
    <scope>IDENTIFICATION</scope>
</reference>
<dbReference type="FunFam" id="3.30.420.40:FF:000108">
    <property type="entry name" value="Glycerol kinase, glycosomal"/>
    <property type="match status" value="1"/>
</dbReference>
<dbReference type="InterPro" id="IPR018485">
    <property type="entry name" value="FGGY_C"/>
</dbReference>
<dbReference type="InterPro" id="IPR018483">
    <property type="entry name" value="Carb_kinase_FGGY_CS"/>
</dbReference>
<dbReference type="GO" id="GO:0004370">
    <property type="term" value="F:glycerol kinase activity"/>
    <property type="evidence" value="ECO:0007669"/>
    <property type="project" value="UniProtKB-EC"/>
</dbReference>
<sequence>MVLLGAIDQGTSSSRFIVFEADSCSPVADHQIEVKQLFPEPGWVEMDPEEIYSTVVECIEKTCTTLQELGITLDELKAVGIANQRETTVVWDRESGKPLYNAIVWLDGRTSDLAEECIQRCPSREKDYFKPKAGLPISPYFSALKLRWLLQNVEAVRAAKERGSLCFGTIDTWLLWRLTGSYVTDVTNASRTLLMDIHKRKWSSELCAFFEIPFEILPEIRSSAEIYGYFSSGSLKGIPISGCLGDQQAAMVGHGCLDVGDTKNTYGTGTFMLCNTGTNQIVSKHGLLTTVGFQFGPNAPVCYALEGSGSIGGNVVRFLRDNFGFIQNASEIEELAKTVDDTNGVYFVPAFSGLYTPYWDSTARGLIIGLTQGTTRAHIALAALKSVTFQTAEMLDSVESDLHGYGKIQTLKMDGGMTKNQLFNQLQADTLGRSIICSKFPDITGLGAAIAAGIGTGHLTLEEFSRNSNSRTISYQPKISEVQKDNENRRWKEAVKRARNWTQIVET</sequence>
<evidence type="ECO:0000256" key="11">
    <source>
        <dbReference type="ARBA" id="ARBA00071571"/>
    </source>
</evidence>